<dbReference type="InterPro" id="IPR017453">
    <property type="entry name" value="GCV_H_sub"/>
</dbReference>
<gene>
    <name evidence="4" type="ORF">MNBD_UNCLBAC01-1552</name>
</gene>
<dbReference type="SUPFAM" id="SSF51230">
    <property type="entry name" value="Single hybrid motif"/>
    <property type="match status" value="1"/>
</dbReference>
<reference evidence="4" key="1">
    <citation type="submission" date="2018-06" db="EMBL/GenBank/DDBJ databases">
        <authorList>
            <person name="Zhirakovskaya E."/>
        </authorList>
    </citation>
    <scope>NUCLEOTIDE SEQUENCE</scope>
</reference>
<dbReference type="AlphaFoldDB" id="A0A3B1D8H3"/>
<dbReference type="NCBIfam" id="TIGR00527">
    <property type="entry name" value="gcvH"/>
    <property type="match status" value="1"/>
</dbReference>
<sequence>MEVEDHLLYTKEHEWVDIEKNEGIATIGISEYAQSSLGDITFIEMPTVGDEVEQFGEFASVESVKAASDIFSPVSGEIIEVNEDLEDTPGLINKFPYKKGWIAKLKISDPEEQMNLMTAGEYRKFLESA</sequence>
<evidence type="ECO:0000313" key="4">
    <source>
        <dbReference type="EMBL" id="VAX37022.1"/>
    </source>
</evidence>
<dbReference type="InterPro" id="IPR011053">
    <property type="entry name" value="Single_hybrid_motif"/>
</dbReference>
<name>A0A3B1D8H3_9ZZZZ</name>
<dbReference type="EMBL" id="UOGJ01000116">
    <property type="protein sequence ID" value="VAX37022.1"/>
    <property type="molecule type" value="Genomic_DNA"/>
</dbReference>
<dbReference type="GO" id="GO:0005737">
    <property type="term" value="C:cytoplasm"/>
    <property type="evidence" value="ECO:0007669"/>
    <property type="project" value="TreeGrafter"/>
</dbReference>
<dbReference type="NCBIfam" id="NF002270">
    <property type="entry name" value="PRK01202.1"/>
    <property type="match status" value="1"/>
</dbReference>
<dbReference type="GO" id="GO:0009249">
    <property type="term" value="P:protein lipoylation"/>
    <property type="evidence" value="ECO:0007669"/>
    <property type="project" value="TreeGrafter"/>
</dbReference>
<dbReference type="PROSITE" id="PS50968">
    <property type="entry name" value="BIOTINYL_LIPOYL"/>
    <property type="match status" value="1"/>
</dbReference>
<dbReference type="PROSITE" id="PS00189">
    <property type="entry name" value="LIPOYL"/>
    <property type="match status" value="1"/>
</dbReference>
<protein>
    <submittedName>
        <fullName evidence="4">Glycine cleavage system H protein</fullName>
    </submittedName>
</protein>
<dbReference type="HAMAP" id="MF_00272">
    <property type="entry name" value="GcvH"/>
    <property type="match status" value="1"/>
</dbReference>
<keyword evidence="2" id="KW-0450">Lipoyl</keyword>
<evidence type="ECO:0000259" key="3">
    <source>
        <dbReference type="PROSITE" id="PS50968"/>
    </source>
</evidence>
<dbReference type="GO" id="GO:0005960">
    <property type="term" value="C:glycine cleavage complex"/>
    <property type="evidence" value="ECO:0007669"/>
    <property type="project" value="InterPro"/>
</dbReference>
<evidence type="ECO:0000256" key="2">
    <source>
        <dbReference type="ARBA" id="ARBA00022823"/>
    </source>
</evidence>
<dbReference type="InterPro" id="IPR003016">
    <property type="entry name" value="2-oxoA_DH_lipoyl-BS"/>
</dbReference>
<dbReference type="PANTHER" id="PTHR11715">
    <property type="entry name" value="GLYCINE CLEAVAGE SYSTEM H PROTEIN"/>
    <property type="match status" value="1"/>
</dbReference>
<organism evidence="4">
    <name type="scientific">hydrothermal vent metagenome</name>
    <dbReference type="NCBI Taxonomy" id="652676"/>
    <lineage>
        <taxon>unclassified sequences</taxon>
        <taxon>metagenomes</taxon>
        <taxon>ecological metagenomes</taxon>
    </lineage>
</organism>
<dbReference type="InterPro" id="IPR033753">
    <property type="entry name" value="GCV_H/Fam206"/>
</dbReference>
<dbReference type="CDD" id="cd06848">
    <property type="entry name" value="GCS_H"/>
    <property type="match status" value="1"/>
</dbReference>
<evidence type="ECO:0000256" key="1">
    <source>
        <dbReference type="ARBA" id="ARBA00009249"/>
    </source>
</evidence>
<dbReference type="Gene3D" id="2.40.50.100">
    <property type="match status" value="1"/>
</dbReference>
<proteinExistence type="inferred from homology"/>
<dbReference type="GO" id="GO:0019464">
    <property type="term" value="P:glycine decarboxylation via glycine cleavage system"/>
    <property type="evidence" value="ECO:0007669"/>
    <property type="project" value="InterPro"/>
</dbReference>
<accession>A0A3B1D8H3</accession>
<comment type="similarity">
    <text evidence="1">Belongs to the GcvH family.</text>
</comment>
<dbReference type="Pfam" id="PF01597">
    <property type="entry name" value="GCV_H"/>
    <property type="match status" value="1"/>
</dbReference>
<dbReference type="InterPro" id="IPR000089">
    <property type="entry name" value="Biotin_lipoyl"/>
</dbReference>
<dbReference type="PANTHER" id="PTHR11715:SF3">
    <property type="entry name" value="GLYCINE CLEAVAGE SYSTEM H PROTEIN-RELATED"/>
    <property type="match status" value="1"/>
</dbReference>
<feature type="domain" description="Lipoyl-binding" evidence="3">
    <location>
        <begin position="24"/>
        <end position="106"/>
    </location>
</feature>
<dbReference type="InterPro" id="IPR002930">
    <property type="entry name" value="GCV_H"/>
</dbReference>